<reference evidence="1" key="1">
    <citation type="journal article" date="2023" name="Mol. Biol. Evol.">
        <title>Third-Generation Sequencing Reveals the Adaptive Role of the Epigenome in Three Deep-Sea Polychaetes.</title>
        <authorList>
            <person name="Perez M."/>
            <person name="Aroh O."/>
            <person name="Sun Y."/>
            <person name="Lan Y."/>
            <person name="Juniper S.K."/>
            <person name="Young C.R."/>
            <person name="Angers B."/>
            <person name="Qian P.Y."/>
        </authorList>
    </citation>
    <scope>NUCLEOTIDE SEQUENCE</scope>
    <source>
        <strain evidence="1">R07B-5</strain>
    </source>
</reference>
<gene>
    <name evidence="1" type="ORF">NP493_193g01042</name>
</gene>
<sequence length="54" mass="6696">MTFCQLTIYQRWSEYNTNVLEYSTITLNKRDEYSEKKCTRVRFLFLKPVRVRLL</sequence>
<dbReference type="Proteomes" id="UP001209878">
    <property type="component" value="Unassembled WGS sequence"/>
</dbReference>
<organism evidence="1 2">
    <name type="scientific">Ridgeia piscesae</name>
    <name type="common">Tubeworm</name>
    <dbReference type="NCBI Taxonomy" id="27915"/>
    <lineage>
        <taxon>Eukaryota</taxon>
        <taxon>Metazoa</taxon>
        <taxon>Spiralia</taxon>
        <taxon>Lophotrochozoa</taxon>
        <taxon>Annelida</taxon>
        <taxon>Polychaeta</taxon>
        <taxon>Sedentaria</taxon>
        <taxon>Canalipalpata</taxon>
        <taxon>Sabellida</taxon>
        <taxon>Siboglinidae</taxon>
        <taxon>Ridgeia</taxon>
    </lineage>
</organism>
<protein>
    <submittedName>
        <fullName evidence="1">Uncharacterized protein</fullName>
    </submittedName>
</protein>
<evidence type="ECO:0000313" key="1">
    <source>
        <dbReference type="EMBL" id="KAK2186699.1"/>
    </source>
</evidence>
<proteinExistence type="predicted"/>
<dbReference type="AlphaFoldDB" id="A0AAD9P271"/>
<dbReference type="EMBL" id="JAODUO010000191">
    <property type="protein sequence ID" value="KAK2186699.1"/>
    <property type="molecule type" value="Genomic_DNA"/>
</dbReference>
<accession>A0AAD9P271</accession>
<comment type="caution">
    <text evidence="1">The sequence shown here is derived from an EMBL/GenBank/DDBJ whole genome shotgun (WGS) entry which is preliminary data.</text>
</comment>
<keyword evidence="2" id="KW-1185">Reference proteome</keyword>
<name>A0AAD9P271_RIDPI</name>
<evidence type="ECO:0000313" key="2">
    <source>
        <dbReference type="Proteomes" id="UP001209878"/>
    </source>
</evidence>